<comment type="caution">
    <text evidence="2">The sequence shown here is derived from an EMBL/GenBank/DDBJ whole genome shotgun (WGS) entry which is preliminary data.</text>
</comment>
<dbReference type="EMBL" id="JAIZPD010000007">
    <property type="protein sequence ID" value="KAH0962082.1"/>
    <property type="molecule type" value="Genomic_DNA"/>
</dbReference>
<dbReference type="AlphaFoldDB" id="A0A9P8MZQ0"/>
<dbReference type="RefSeq" id="XP_044719595.1">
    <property type="nucleotide sequence ID" value="XM_044865633.1"/>
</dbReference>
<reference evidence="2" key="1">
    <citation type="submission" date="2021-09" db="EMBL/GenBank/DDBJ databases">
        <title>A high-quality genome of the endoparasitic fungus Hirsutella rhossiliensis with a comparison of Hirsutella genomes reveals transposable elements contributing to genome size variation.</title>
        <authorList>
            <person name="Lin R."/>
            <person name="Jiao Y."/>
            <person name="Sun X."/>
            <person name="Ling J."/>
            <person name="Xie B."/>
            <person name="Cheng X."/>
        </authorList>
    </citation>
    <scope>NUCLEOTIDE SEQUENCE</scope>
    <source>
        <strain evidence="2">HR02</strain>
    </source>
</reference>
<gene>
    <name evidence="2" type="ORF">HRG_07162</name>
</gene>
<proteinExistence type="predicted"/>
<dbReference type="GeneID" id="68356291"/>
<organism evidence="2 3">
    <name type="scientific">Hirsutella rhossiliensis</name>
    <dbReference type="NCBI Taxonomy" id="111463"/>
    <lineage>
        <taxon>Eukaryota</taxon>
        <taxon>Fungi</taxon>
        <taxon>Dikarya</taxon>
        <taxon>Ascomycota</taxon>
        <taxon>Pezizomycotina</taxon>
        <taxon>Sordariomycetes</taxon>
        <taxon>Hypocreomycetidae</taxon>
        <taxon>Hypocreales</taxon>
        <taxon>Ophiocordycipitaceae</taxon>
        <taxon>Hirsutella</taxon>
    </lineage>
</organism>
<feature type="compositionally biased region" description="Low complexity" evidence="1">
    <location>
        <begin position="12"/>
        <end position="24"/>
    </location>
</feature>
<feature type="region of interest" description="Disordered" evidence="1">
    <location>
        <begin position="1"/>
        <end position="76"/>
    </location>
</feature>
<keyword evidence="3" id="KW-1185">Reference proteome</keyword>
<evidence type="ECO:0000256" key="1">
    <source>
        <dbReference type="SAM" id="MobiDB-lite"/>
    </source>
</evidence>
<accession>A0A9P8MZQ0</accession>
<name>A0A9P8MZQ0_9HYPO</name>
<feature type="compositionally biased region" description="Low complexity" evidence="1">
    <location>
        <begin position="44"/>
        <end position="54"/>
    </location>
</feature>
<evidence type="ECO:0000313" key="2">
    <source>
        <dbReference type="EMBL" id="KAH0962082.1"/>
    </source>
</evidence>
<dbReference type="Proteomes" id="UP000824596">
    <property type="component" value="Unassembled WGS sequence"/>
</dbReference>
<protein>
    <submittedName>
        <fullName evidence="2">Uncharacterized protein</fullName>
    </submittedName>
</protein>
<sequence length="76" mass="8128">MKRARLLQQQNSPPSSSSDTVSSAAPPPLPAGRFFVSTERRPARSAPAAKPGSPLDSIVASTSDPPARPIRYRMQK</sequence>
<evidence type="ECO:0000313" key="3">
    <source>
        <dbReference type="Proteomes" id="UP000824596"/>
    </source>
</evidence>